<evidence type="ECO:0000259" key="3">
    <source>
        <dbReference type="PROSITE" id="PS50846"/>
    </source>
</evidence>
<organism evidence="4 5">
    <name type="scientific">Cuscuta epithymum</name>
    <dbReference type="NCBI Taxonomy" id="186058"/>
    <lineage>
        <taxon>Eukaryota</taxon>
        <taxon>Viridiplantae</taxon>
        <taxon>Streptophyta</taxon>
        <taxon>Embryophyta</taxon>
        <taxon>Tracheophyta</taxon>
        <taxon>Spermatophyta</taxon>
        <taxon>Magnoliopsida</taxon>
        <taxon>eudicotyledons</taxon>
        <taxon>Gunneridae</taxon>
        <taxon>Pentapetalae</taxon>
        <taxon>asterids</taxon>
        <taxon>lamiids</taxon>
        <taxon>Solanales</taxon>
        <taxon>Convolvulaceae</taxon>
        <taxon>Cuscuteae</taxon>
        <taxon>Cuscuta</taxon>
        <taxon>Cuscuta subgen. Cuscuta</taxon>
    </lineage>
</organism>
<protein>
    <recommendedName>
        <fullName evidence="3">HMA domain-containing protein</fullName>
    </recommendedName>
</protein>
<dbReference type="EMBL" id="CAMAPF010000921">
    <property type="protein sequence ID" value="CAH9121333.1"/>
    <property type="molecule type" value="Genomic_DNA"/>
</dbReference>
<reference evidence="4" key="1">
    <citation type="submission" date="2022-07" db="EMBL/GenBank/DDBJ databases">
        <authorList>
            <person name="Macas J."/>
            <person name="Novak P."/>
            <person name="Neumann P."/>
        </authorList>
    </citation>
    <scope>NUCLEOTIDE SEQUENCE</scope>
</reference>
<dbReference type="InterPro" id="IPR006121">
    <property type="entry name" value="HMA_dom"/>
</dbReference>
<gene>
    <name evidence="4" type="ORF">CEPIT_LOCUS23616</name>
</gene>
<evidence type="ECO:0000313" key="5">
    <source>
        <dbReference type="Proteomes" id="UP001152523"/>
    </source>
</evidence>
<dbReference type="AlphaFoldDB" id="A0AAV0EGY2"/>
<name>A0AAV0EGY2_9ASTE</name>
<evidence type="ECO:0000256" key="2">
    <source>
        <dbReference type="SAM" id="MobiDB-lite"/>
    </source>
</evidence>
<feature type="domain" description="HMA" evidence="3">
    <location>
        <begin position="3"/>
        <end position="70"/>
    </location>
</feature>
<dbReference type="Proteomes" id="UP001152523">
    <property type="component" value="Unassembled WGS sequence"/>
</dbReference>
<dbReference type="Gene3D" id="3.30.70.100">
    <property type="match status" value="1"/>
</dbReference>
<evidence type="ECO:0000313" key="4">
    <source>
        <dbReference type="EMBL" id="CAH9121333.1"/>
    </source>
</evidence>
<dbReference type="GO" id="GO:0009626">
    <property type="term" value="P:plant-type hypersensitive response"/>
    <property type="evidence" value="ECO:0007669"/>
    <property type="project" value="UniProtKB-KW"/>
</dbReference>
<evidence type="ECO:0000256" key="1">
    <source>
        <dbReference type="ARBA" id="ARBA00004170"/>
    </source>
</evidence>
<sequence>MGKQKVVFNVTMSDEKAKVRAHKIVAGHSGVVTTHVEREKGRIEVVGEFDAVELAVRLRKKLGHANIETMAYVVEEKEKEKEKEHKKNDTPTPQYATITYDPSTSYRVPYYPYYNYPAISYY</sequence>
<accession>A0AAV0EGY2</accession>
<feature type="region of interest" description="Disordered" evidence="2">
    <location>
        <begin position="77"/>
        <end position="98"/>
    </location>
</feature>
<dbReference type="GO" id="GO:0046872">
    <property type="term" value="F:metal ion binding"/>
    <property type="evidence" value="ECO:0007669"/>
    <property type="project" value="InterPro"/>
</dbReference>
<dbReference type="InterPro" id="IPR044296">
    <property type="entry name" value="HIPP46"/>
</dbReference>
<dbReference type="GO" id="GO:0016020">
    <property type="term" value="C:membrane"/>
    <property type="evidence" value="ECO:0007669"/>
    <property type="project" value="UniProtKB-SubCell"/>
</dbReference>
<dbReference type="PANTHER" id="PTHR46371">
    <property type="entry name" value="OS04G0464100 PROTEIN"/>
    <property type="match status" value="1"/>
</dbReference>
<comment type="subcellular location">
    <subcellularLocation>
        <location evidence="1">Membrane</location>
        <topology evidence="1">Peripheral membrane protein</topology>
    </subcellularLocation>
</comment>
<proteinExistence type="predicted"/>
<feature type="compositionally biased region" description="Basic and acidic residues" evidence="2">
    <location>
        <begin position="77"/>
        <end position="89"/>
    </location>
</feature>
<keyword evidence="5" id="KW-1185">Reference proteome</keyword>
<dbReference type="PROSITE" id="PS50846">
    <property type="entry name" value="HMA_2"/>
    <property type="match status" value="1"/>
</dbReference>
<comment type="caution">
    <text evidence="4">The sequence shown here is derived from an EMBL/GenBank/DDBJ whole genome shotgun (WGS) entry which is preliminary data.</text>
</comment>